<protein>
    <recommendedName>
        <fullName evidence="3">PglZ domain-containing protein</fullName>
    </recommendedName>
</protein>
<dbReference type="SUPFAM" id="SSF53254">
    <property type="entry name" value="Phosphoglycerate mutase-like"/>
    <property type="match status" value="1"/>
</dbReference>
<sequence length="853" mass="97169">MSESLQQRIYREIGKYLTRPGEWMVWCDPRNDWGPLLQMAASAPGMKGFTLYSLTAEDCTWGKPGGLVWRKKLKELLSANQSFVLHVVAPPHELGWLWVQALRAETIYRTTLRDALQEWGWRAQSSKTSNDELARMAKNRIYFQQDPADWGGGGLTPNLMLLLELLAGAPLRPEDDRMILDYTIEAAGLPELPVLSEAVQISALEKQKEEQKLELWRINALARLLTTHAHKIAPTQFAYHEYLLASDKRAFALELLEKWVDSVRLSKDLALRILQADRMATLGQSLQRETLETVGRQEAFLSHAAERALFAQTCINLAKRSGRDLLETLAALQNELAIHAKGFWGDTLDSQRFTREGSDLESQIIPWGELARLSRAANQLLGAIPQSTWSRPEEILEWYVQTGWRVDQSGEEVMRHLSRATAELIELINPLRFAYLSHWEPYLLQWTNIWQQAGCPRPMLASQGEWLMKQLADKRPVAVLVVDAMRYDIAMALLETINENEGAERAHISPARTALPTVTALGMGMALPVREDDLRAEIDHGKWQLYHKKQPALNLSIAENRREWLRTEGKVAPEALLNIKDMEQGKIPDAHDGYTRLFVFDNIIDKLGHDEELELMGTRDVQQRYLRAIKHLREKHWERIVLVTDHGFIHWPGANEQQVSPPLPDPAYTSRRALAYARDLHLDGPKGSVPGKKWQVAVASGASCFRTYGGLGFFHGGASLQEWIVPCLKIEWPGKAKYVNVIIQRIDQILSLRPKIVLEIVRKLSIEQALARQIEVRIKEQERNLILFRSKPVMATPDPERNTLTVPMELAELPAESEFERNTNLKIEVRDLNSEEVIANATTTLMVEIKNDW</sequence>
<accession>A0ABQ3V3P6</accession>
<comment type="caution">
    <text evidence="1">The sequence shown here is derived from an EMBL/GenBank/DDBJ whole genome shotgun (WGS) entry which is preliminary data.</text>
</comment>
<proteinExistence type="predicted"/>
<reference evidence="1 2" key="1">
    <citation type="journal article" date="2021" name="Int. J. Syst. Evol. Microbiol.">
        <title>Reticulibacter mediterranei gen. nov., sp. nov., within the new family Reticulibacteraceae fam. nov., and Ktedonospora formicarum gen. nov., sp. nov., Ktedonobacter robiniae sp. nov., Dictyobacter formicarum sp. nov. and Dictyobacter arantiisoli sp. nov., belonging to the class Ktedonobacteria.</title>
        <authorList>
            <person name="Yabe S."/>
            <person name="Zheng Y."/>
            <person name="Wang C.M."/>
            <person name="Sakai Y."/>
            <person name="Abe K."/>
            <person name="Yokota A."/>
            <person name="Donadio S."/>
            <person name="Cavaletti L."/>
            <person name="Monciardini P."/>
        </authorList>
    </citation>
    <scope>NUCLEOTIDE SEQUENCE [LARGE SCALE GENOMIC DNA]</scope>
    <source>
        <strain evidence="1 2">SOSP1-30</strain>
    </source>
</reference>
<organism evidence="1 2">
    <name type="scientific">Ktedonobacter robiniae</name>
    <dbReference type="NCBI Taxonomy" id="2778365"/>
    <lineage>
        <taxon>Bacteria</taxon>
        <taxon>Bacillati</taxon>
        <taxon>Chloroflexota</taxon>
        <taxon>Ktedonobacteria</taxon>
        <taxon>Ktedonobacterales</taxon>
        <taxon>Ktedonobacteraceae</taxon>
        <taxon>Ktedonobacter</taxon>
    </lineage>
</organism>
<dbReference type="InterPro" id="IPR029033">
    <property type="entry name" value="His_PPase_superfam"/>
</dbReference>
<keyword evidence="2" id="KW-1185">Reference proteome</keyword>
<dbReference type="Proteomes" id="UP000654345">
    <property type="component" value="Unassembled WGS sequence"/>
</dbReference>
<evidence type="ECO:0008006" key="3">
    <source>
        <dbReference type="Google" id="ProtNLM"/>
    </source>
</evidence>
<dbReference type="Gene3D" id="3.40.50.1240">
    <property type="entry name" value="Phosphoglycerate mutase-like"/>
    <property type="match status" value="1"/>
</dbReference>
<dbReference type="RefSeq" id="WP_201375470.1">
    <property type="nucleotide sequence ID" value="NZ_BNJG01000003.1"/>
</dbReference>
<name>A0ABQ3V3P6_9CHLR</name>
<gene>
    <name evidence="1" type="ORF">KSB_77450</name>
</gene>
<dbReference type="Pfam" id="PF08665">
    <property type="entry name" value="PglZ"/>
    <property type="match status" value="1"/>
</dbReference>
<evidence type="ECO:0000313" key="2">
    <source>
        <dbReference type="Proteomes" id="UP000654345"/>
    </source>
</evidence>
<evidence type="ECO:0000313" key="1">
    <source>
        <dbReference type="EMBL" id="GHO59270.1"/>
    </source>
</evidence>
<dbReference type="EMBL" id="BNJG01000003">
    <property type="protein sequence ID" value="GHO59270.1"/>
    <property type="molecule type" value="Genomic_DNA"/>
</dbReference>